<feature type="domain" description="ParB-related ThiF-related cassette protein E" evidence="1">
    <location>
        <begin position="3"/>
        <end position="171"/>
    </location>
</feature>
<proteinExistence type="predicted"/>
<dbReference type="RefSeq" id="WP_344853737.1">
    <property type="nucleotide sequence ID" value="NZ_BAABBY010000015.1"/>
</dbReference>
<organism evidence="2 3">
    <name type="scientific">Pedobacter jeongneungensis</name>
    <dbReference type="NCBI Taxonomy" id="947309"/>
    <lineage>
        <taxon>Bacteria</taxon>
        <taxon>Pseudomonadati</taxon>
        <taxon>Bacteroidota</taxon>
        <taxon>Sphingobacteriia</taxon>
        <taxon>Sphingobacteriales</taxon>
        <taxon>Sphingobacteriaceae</taxon>
        <taxon>Pedobacter</taxon>
    </lineage>
</organism>
<dbReference type="Pfam" id="PF19556">
    <property type="entry name" value="PRTRC_E"/>
    <property type="match status" value="1"/>
</dbReference>
<reference evidence="3" key="1">
    <citation type="journal article" date="2019" name="Int. J. Syst. Evol. Microbiol.">
        <title>The Global Catalogue of Microorganisms (GCM) 10K type strain sequencing project: providing services to taxonomists for standard genome sequencing and annotation.</title>
        <authorList>
            <consortium name="The Broad Institute Genomics Platform"/>
            <consortium name="The Broad Institute Genome Sequencing Center for Infectious Disease"/>
            <person name="Wu L."/>
            <person name="Ma J."/>
        </authorList>
    </citation>
    <scope>NUCLEOTIDE SEQUENCE [LARGE SCALE GENOMIC DNA]</scope>
    <source>
        <strain evidence="3">JCM 17626</strain>
    </source>
</reference>
<protein>
    <recommendedName>
        <fullName evidence="1">ParB-related ThiF-related cassette protein E domain-containing protein</fullName>
    </recommendedName>
</protein>
<dbReference type="NCBIfam" id="TIGR03741">
    <property type="entry name" value="PRTRC_E"/>
    <property type="match status" value="1"/>
</dbReference>
<accession>A0ABP8BQ42</accession>
<dbReference type="Proteomes" id="UP001501772">
    <property type="component" value="Unassembled WGS sequence"/>
</dbReference>
<evidence type="ECO:0000259" key="1">
    <source>
        <dbReference type="Pfam" id="PF19556"/>
    </source>
</evidence>
<name>A0ABP8BQ42_9SPHI</name>
<evidence type="ECO:0000313" key="3">
    <source>
        <dbReference type="Proteomes" id="UP001501772"/>
    </source>
</evidence>
<dbReference type="EMBL" id="BAABBY010000015">
    <property type="protein sequence ID" value="GAA4213377.1"/>
    <property type="molecule type" value="Genomic_DNA"/>
</dbReference>
<sequence>MGGFFSNIKSLPSAGGWKINIAFDGDEQMVVSVLLETDGKGRPLPPMLLKGTAEELDNAFFEVIATPVANTVELFANRDSFAKELDKAREEVKKKAGQVKTAKVALEKTDIEQEPKRKFEDVMKKISELNAICKYADALEILPPNSEFPEKKEELEKLRRELEWKRNQLTLL</sequence>
<comment type="caution">
    <text evidence="2">The sequence shown here is derived from an EMBL/GenBank/DDBJ whole genome shotgun (WGS) entry which is preliminary data.</text>
</comment>
<gene>
    <name evidence="2" type="ORF">GCM10022289_45510</name>
</gene>
<keyword evidence="3" id="KW-1185">Reference proteome</keyword>
<evidence type="ECO:0000313" key="2">
    <source>
        <dbReference type="EMBL" id="GAA4213377.1"/>
    </source>
</evidence>
<dbReference type="InterPro" id="IPR022273">
    <property type="entry name" value="PRTRC_protein-E"/>
</dbReference>